<organism evidence="2 3">
    <name type="scientific">Saponaria officinalis</name>
    <name type="common">Common soapwort</name>
    <name type="synonym">Lychnis saponaria</name>
    <dbReference type="NCBI Taxonomy" id="3572"/>
    <lineage>
        <taxon>Eukaryota</taxon>
        <taxon>Viridiplantae</taxon>
        <taxon>Streptophyta</taxon>
        <taxon>Embryophyta</taxon>
        <taxon>Tracheophyta</taxon>
        <taxon>Spermatophyta</taxon>
        <taxon>Magnoliopsida</taxon>
        <taxon>eudicotyledons</taxon>
        <taxon>Gunneridae</taxon>
        <taxon>Pentapetalae</taxon>
        <taxon>Caryophyllales</taxon>
        <taxon>Caryophyllaceae</taxon>
        <taxon>Caryophylleae</taxon>
        <taxon>Saponaria</taxon>
    </lineage>
</organism>
<dbReference type="EMBL" id="JBDFQZ010000009">
    <property type="protein sequence ID" value="KAK9690287.1"/>
    <property type="molecule type" value="Genomic_DNA"/>
</dbReference>
<feature type="transmembrane region" description="Helical" evidence="1">
    <location>
        <begin position="128"/>
        <end position="146"/>
    </location>
</feature>
<sequence>MMGETNNCSDVLPEFCNQIKDHVKGSLNENPFCLNDLHAEETKRVLQVSSVPEKLHDDTDSKSEPISRHHRSSILFCAKELSTSIITSESTRIISSISIALVVVLSFIDRPLIGINIVNSKSIVAMRPLYMLLVTEFTILIAYLVVERRRRAEDFDEYRRVVNEGGISWERAVRVLERGLVAHQMIRALFIDFSVYVVIVVCVLSLV</sequence>
<evidence type="ECO:0000256" key="1">
    <source>
        <dbReference type="SAM" id="Phobius"/>
    </source>
</evidence>
<dbReference type="PANTHER" id="PTHR35469:SF5">
    <property type="entry name" value="TRANSMEMBRANE PROTEIN"/>
    <property type="match status" value="1"/>
</dbReference>
<dbReference type="PANTHER" id="PTHR35469">
    <property type="entry name" value="TRANSMEMBRANE PROTEIN"/>
    <property type="match status" value="1"/>
</dbReference>
<evidence type="ECO:0000313" key="2">
    <source>
        <dbReference type="EMBL" id="KAK9690287.1"/>
    </source>
</evidence>
<evidence type="ECO:0000313" key="3">
    <source>
        <dbReference type="Proteomes" id="UP001443914"/>
    </source>
</evidence>
<comment type="caution">
    <text evidence="2">The sequence shown here is derived from an EMBL/GenBank/DDBJ whole genome shotgun (WGS) entry which is preliminary data.</text>
</comment>
<proteinExistence type="predicted"/>
<dbReference type="Proteomes" id="UP001443914">
    <property type="component" value="Unassembled WGS sequence"/>
</dbReference>
<keyword evidence="1" id="KW-1133">Transmembrane helix</keyword>
<keyword evidence="1" id="KW-0472">Membrane</keyword>
<keyword evidence="1" id="KW-0812">Transmembrane</keyword>
<accession>A0AAW1IKZ2</accession>
<protein>
    <submittedName>
        <fullName evidence="2">Uncharacterized protein</fullName>
    </submittedName>
</protein>
<name>A0AAW1IKZ2_SAPOF</name>
<gene>
    <name evidence="2" type="ORF">RND81_09G118400</name>
</gene>
<dbReference type="AlphaFoldDB" id="A0AAW1IKZ2"/>
<feature type="transmembrane region" description="Helical" evidence="1">
    <location>
        <begin position="188"/>
        <end position="206"/>
    </location>
</feature>
<keyword evidence="3" id="KW-1185">Reference proteome</keyword>
<reference evidence="2" key="1">
    <citation type="submission" date="2024-03" db="EMBL/GenBank/DDBJ databases">
        <title>WGS assembly of Saponaria officinalis var. Norfolk2.</title>
        <authorList>
            <person name="Jenkins J."/>
            <person name="Shu S."/>
            <person name="Grimwood J."/>
            <person name="Barry K."/>
            <person name="Goodstein D."/>
            <person name="Schmutz J."/>
            <person name="Leebens-Mack J."/>
            <person name="Osbourn A."/>
        </authorList>
    </citation>
    <scope>NUCLEOTIDE SEQUENCE [LARGE SCALE GENOMIC DNA]</scope>
    <source>
        <strain evidence="2">JIC</strain>
    </source>
</reference>
<feature type="transmembrane region" description="Helical" evidence="1">
    <location>
        <begin position="91"/>
        <end position="108"/>
    </location>
</feature>